<accession>A0A951PCR7</accession>
<reference evidence="1" key="1">
    <citation type="submission" date="2021-05" db="EMBL/GenBank/DDBJ databases">
        <authorList>
            <person name="Pietrasiak N."/>
            <person name="Ward R."/>
            <person name="Stajich J.E."/>
            <person name="Kurbessoian T."/>
        </authorList>
    </citation>
    <scope>NUCLEOTIDE SEQUENCE</scope>
    <source>
        <strain evidence="1">GSE-TBD4-15B</strain>
    </source>
</reference>
<organism evidence="1 2">
    <name type="scientific">Pegethrix bostrychoides GSE-TBD4-15B</name>
    <dbReference type="NCBI Taxonomy" id="2839662"/>
    <lineage>
        <taxon>Bacteria</taxon>
        <taxon>Bacillati</taxon>
        <taxon>Cyanobacteriota</taxon>
        <taxon>Cyanophyceae</taxon>
        <taxon>Oculatellales</taxon>
        <taxon>Oculatellaceae</taxon>
        <taxon>Pegethrix</taxon>
    </lineage>
</organism>
<gene>
    <name evidence="1" type="ORF">KME07_17355</name>
</gene>
<protein>
    <submittedName>
        <fullName evidence="1">DUF2141 domain-containing protein</fullName>
    </submittedName>
</protein>
<dbReference type="InterPro" id="IPR018673">
    <property type="entry name" value="DUF2141"/>
</dbReference>
<proteinExistence type="predicted"/>
<dbReference type="Pfam" id="PF09912">
    <property type="entry name" value="DUF2141"/>
    <property type="match status" value="1"/>
</dbReference>
<dbReference type="EMBL" id="JAHHHV010000074">
    <property type="protein sequence ID" value="MBW4467196.1"/>
    <property type="molecule type" value="Genomic_DNA"/>
</dbReference>
<dbReference type="AlphaFoldDB" id="A0A951PCR7"/>
<comment type="caution">
    <text evidence="1">The sequence shown here is derived from an EMBL/GenBank/DDBJ whole genome shotgun (WGS) entry which is preliminary data.</text>
</comment>
<sequence>MQSSGSNSASTLNGSTLSAACATLTIELSELRNRKGLICVALFAGPDGYPNDPDAAVRSGCFAIDSLPCQLSFDNLPYGWYAAAVHHDEDMDGKLTCNTLGIPKEGIGFSGNPRIWKGIPSFQKSAFEFAPESPEINITMKYLLR</sequence>
<evidence type="ECO:0000313" key="2">
    <source>
        <dbReference type="Proteomes" id="UP000707356"/>
    </source>
</evidence>
<dbReference type="Proteomes" id="UP000707356">
    <property type="component" value="Unassembled WGS sequence"/>
</dbReference>
<name>A0A951PCR7_9CYAN</name>
<evidence type="ECO:0000313" key="1">
    <source>
        <dbReference type="EMBL" id="MBW4467196.1"/>
    </source>
</evidence>
<reference evidence="1" key="2">
    <citation type="journal article" date="2022" name="Microbiol. Resour. Announc.">
        <title>Metagenome Sequencing to Explore Phylogenomics of Terrestrial Cyanobacteria.</title>
        <authorList>
            <person name="Ward R.D."/>
            <person name="Stajich J.E."/>
            <person name="Johansen J.R."/>
            <person name="Huntemann M."/>
            <person name="Clum A."/>
            <person name="Foster B."/>
            <person name="Foster B."/>
            <person name="Roux S."/>
            <person name="Palaniappan K."/>
            <person name="Varghese N."/>
            <person name="Mukherjee S."/>
            <person name="Reddy T.B.K."/>
            <person name="Daum C."/>
            <person name="Copeland A."/>
            <person name="Chen I.A."/>
            <person name="Ivanova N.N."/>
            <person name="Kyrpides N.C."/>
            <person name="Shapiro N."/>
            <person name="Eloe-Fadrosh E.A."/>
            <person name="Pietrasiak N."/>
        </authorList>
    </citation>
    <scope>NUCLEOTIDE SEQUENCE</scope>
    <source>
        <strain evidence="1">GSE-TBD4-15B</strain>
    </source>
</reference>